<gene>
    <name evidence="1" type="ORF">MRN42_17405</name>
</gene>
<proteinExistence type="predicted"/>
<dbReference type="PANTHER" id="PTHR35175">
    <property type="entry name" value="DUF1289 DOMAIN-CONTAINING PROTEIN"/>
    <property type="match status" value="1"/>
</dbReference>
<dbReference type="PANTHER" id="PTHR35175:SF2">
    <property type="entry name" value="DUF1289 DOMAIN-CONTAINING PROTEIN"/>
    <property type="match status" value="1"/>
</dbReference>
<dbReference type="InterPro" id="IPR010710">
    <property type="entry name" value="DUF1289"/>
</dbReference>
<dbReference type="AlphaFoldDB" id="A0AAU6UKN6"/>
<accession>A0AAU6UKN6</accession>
<evidence type="ECO:0000313" key="1">
    <source>
        <dbReference type="EMBL" id="XAG74595.1"/>
    </source>
</evidence>
<reference evidence="1" key="1">
    <citation type="submission" date="2022-03" db="EMBL/GenBank/DDBJ databases">
        <title>Sea Food Isolates.</title>
        <authorList>
            <person name="Li c."/>
        </authorList>
    </citation>
    <scope>NUCLEOTIDE SEQUENCE</scope>
    <source>
        <strain evidence="1">19NY04SH03</strain>
    </source>
</reference>
<protein>
    <submittedName>
        <fullName evidence="1">DUF1289 domain-containing protein</fullName>
    </submittedName>
</protein>
<name>A0AAU6UKN6_UNCXX</name>
<sequence length="70" mass="8317">MVKVNKTESEHPKSPCNRHCCLDENDICLGCFRTLNDILKWQSSTIAERIEILSLCQKRREYYPRYTSDH</sequence>
<dbReference type="Pfam" id="PF06945">
    <property type="entry name" value="DUF1289"/>
    <property type="match status" value="1"/>
</dbReference>
<dbReference type="EMBL" id="CP095347">
    <property type="protein sequence ID" value="XAG74595.1"/>
    <property type="molecule type" value="Genomic_DNA"/>
</dbReference>
<organism evidence="1">
    <name type="scientific">bacterium 19NY04SH03</name>
    <dbReference type="NCBI Taxonomy" id="2920647"/>
    <lineage>
        <taxon>Bacteria</taxon>
    </lineage>
</organism>